<feature type="signal peptide" evidence="4">
    <location>
        <begin position="1"/>
        <end position="23"/>
    </location>
</feature>
<dbReference type="GO" id="GO:0005576">
    <property type="term" value="C:extracellular region"/>
    <property type="evidence" value="ECO:0007669"/>
    <property type="project" value="UniProtKB-SubCell"/>
</dbReference>
<dbReference type="EMBL" id="OX395132">
    <property type="protein sequence ID" value="CAI5780305.1"/>
    <property type="molecule type" value="Genomic_DNA"/>
</dbReference>
<evidence type="ECO:0000313" key="6">
    <source>
        <dbReference type="EMBL" id="CAI5780305.1"/>
    </source>
</evidence>
<dbReference type="PANTHER" id="PTHR22803">
    <property type="entry name" value="MANNOSE, PHOSPHOLIPASE, LECTIN RECEPTOR RELATED"/>
    <property type="match status" value="1"/>
</dbReference>
<evidence type="ECO:0000313" key="7">
    <source>
        <dbReference type="Proteomes" id="UP001178461"/>
    </source>
</evidence>
<dbReference type="PRINTS" id="PR01504">
    <property type="entry name" value="PNCREATITSAP"/>
</dbReference>
<feature type="chain" id="PRO_5041373282" description="C-type lectin domain-containing protein" evidence="4">
    <location>
        <begin position="24"/>
        <end position="214"/>
    </location>
</feature>
<dbReference type="InterPro" id="IPR001304">
    <property type="entry name" value="C-type_lectin-like"/>
</dbReference>
<dbReference type="AlphaFoldDB" id="A0AA35KLC0"/>
<evidence type="ECO:0000259" key="5">
    <source>
        <dbReference type="PROSITE" id="PS50041"/>
    </source>
</evidence>
<sequence>MKPHSVLMLYLGVLLLPVSEGNGLPEVKSRERRFLLGNVLDWNKRPSGDNEVPASRDSSVVDPELFCQGGCLDGWISYLGQCYMFVQKRETWEEAERTCQRKVTGGHLTSVSSAEHNDFLVSLATYHGQQTAQFWTGGSHKKGSSLEWTDGSGANFLQRPLSSILHVFGEAINSFLHSRICLKINLGGQGNWDGSDCKKKLPFVCSYKPNLTPP</sequence>
<name>A0AA35KLC0_9SAUR</name>
<gene>
    <name evidence="6" type="ORF">PODLI_1B008464</name>
</gene>
<dbReference type="Gene3D" id="3.10.100.10">
    <property type="entry name" value="Mannose-Binding Protein A, subunit A"/>
    <property type="match status" value="1"/>
</dbReference>
<organism evidence="6 7">
    <name type="scientific">Podarcis lilfordi</name>
    <name type="common">Lilford's wall lizard</name>
    <dbReference type="NCBI Taxonomy" id="74358"/>
    <lineage>
        <taxon>Eukaryota</taxon>
        <taxon>Metazoa</taxon>
        <taxon>Chordata</taxon>
        <taxon>Craniata</taxon>
        <taxon>Vertebrata</taxon>
        <taxon>Euteleostomi</taxon>
        <taxon>Lepidosauria</taxon>
        <taxon>Squamata</taxon>
        <taxon>Bifurcata</taxon>
        <taxon>Unidentata</taxon>
        <taxon>Episquamata</taxon>
        <taxon>Laterata</taxon>
        <taxon>Lacertibaenia</taxon>
        <taxon>Lacertidae</taxon>
        <taxon>Podarcis</taxon>
    </lineage>
</organism>
<dbReference type="PROSITE" id="PS50041">
    <property type="entry name" value="C_TYPE_LECTIN_2"/>
    <property type="match status" value="1"/>
</dbReference>
<evidence type="ECO:0000256" key="1">
    <source>
        <dbReference type="ARBA" id="ARBA00004613"/>
    </source>
</evidence>
<dbReference type="Pfam" id="PF00059">
    <property type="entry name" value="Lectin_C"/>
    <property type="match status" value="1"/>
</dbReference>
<reference evidence="6" key="1">
    <citation type="submission" date="2022-12" db="EMBL/GenBank/DDBJ databases">
        <authorList>
            <person name="Alioto T."/>
            <person name="Alioto T."/>
            <person name="Gomez Garrido J."/>
        </authorList>
    </citation>
    <scope>NUCLEOTIDE SEQUENCE</scope>
</reference>
<feature type="domain" description="C-type lectin" evidence="5">
    <location>
        <begin position="78"/>
        <end position="206"/>
    </location>
</feature>
<keyword evidence="4" id="KW-0732">Signal</keyword>
<dbReference type="Proteomes" id="UP001178461">
    <property type="component" value="Chromosome 7"/>
</dbReference>
<evidence type="ECO:0000256" key="2">
    <source>
        <dbReference type="ARBA" id="ARBA00022525"/>
    </source>
</evidence>
<keyword evidence="3" id="KW-1015">Disulfide bond</keyword>
<keyword evidence="2" id="KW-0964">Secreted</keyword>
<dbReference type="InterPro" id="IPR016186">
    <property type="entry name" value="C-type_lectin-like/link_sf"/>
</dbReference>
<protein>
    <recommendedName>
        <fullName evidence="5">C-type lectin domain-containing protein</fullName>
    </recommendedName>
</protein>
<keyword evidence="7" id="KW-1185">Reference proteome</keyword>
<comment type="subcellular location">
    <subcellularLocation>
        <location evidence="1">Secreted</location>
    </subcellularLocation>
</comment>
<dbReference type="CDD" id="cd00037">
    <property type="entry name" value="CLECT"/>
    <property type="match status" value="1"/>
</dbReference>
<evidence type="ECO:0000256" key="3">
    <source>
        <dbReference type="ARBA" id="ARBA00023157"/>
    </source>
</evidence>
<dbReference type="SUPFAM" id="SSF56436">
    <property type="entry name" value="C-type lectin-like"/>
    <property type="match status" value="1"/>
</dbReference>
<accession>A0AA35KLC0</accession>
<proteinExistence type="predicted"/>
<dbReference type="InterPro" id="IPR016187">
    <property type="entry name" value="CTDL_fold"/>
</dbReference>
<evidence type="ECO:0000256" key="4">
    <source>
        <dbReference type="SAM" id="SignalP"/>
    </source>
</evidence>
<dbReference type="InterPro" id="IPR050111">
    <property type="entry name" value="C-type_lectin/snaclec_domain"/>
</dbReference>
<dbReference type="SMART" id="SM00034">
    <property type="entry name" value="CLECT"/>
    <property type="match status" value="1"/>
</dbReference>